<evidence type="ECO:0000256" key="4">
    <source>
        <dbReference type="ARBA" id="ARBA00023242"/>
    </source>
</evidence>
<evidence type="ECO:0000313" key="8">
    <source>
        <dbReference type="Proteomes" id="UP000234275"/>
    </source>
</evidence>
<dbReference type="GO" id="GO:0000712">
    <property type="term" value="P:resolution of meiotic recombination intermediates"/>
    <property type="evidence" value="ECO:0007669"/>
    <property type="project" value="TreeGrafter"/>
</dbReference>
<dbReference type="SUPFAM" id="SSF47113">
    <property type="entry name" value="Histone-fold"/>
    <property type="match status" value="1"/>
</dbReference>
<dbReference type="Gene3D" id="1.10.20.10">
    <property type="entry name" value="Histone, subunit A"/>
    <property type="match status" value="1"/>
</dbReference>
<dbReference type="PANTHER" id="PTHR22980:SF5">
    <property type="entry name" value="CENP-T_HISTONE H4 HISTONE FOLD DOMAIN-CONTAINING PROTEIN"/>
    <property type="match status" value="1"/>
</dbReference>
<feature type="region of interest" description="Disordered" evidence="5">
    <location>
        <begin position="219"/>
        <end position="265"/>
    </location>
</feature>
<organism evidence="7 8">
    <name type="scientific">Aspergillus steynii IBT 23096</name>
    <dbReference type="NCBI Taxonomy" id="1392250"/>
    <lineage>
        <taxon>Eukaryota</taxon>
        <taxon>Fungi</taxon>
        <taxon>Dikarya</taxon>
        <taxon>Ascomycota</taxon>
        <taxon>Pezizomycotina</taxon>
        <taxon>Eurotiomycetes</taxon>
        <taxon>Eurotiomycetidae</taxon>
        <taxon>Eurotiales</taxon>
        <taxon>Aspergillaceae</taxon>
        <taxon>Aspergillus</taxon>
        <taxon>Aspergillus subgen. Circumdati</taxon>
    </lineage>
</organism>
<feature type="compositionally biased region" description="Acidic residues" evidence="5">
    <location>
        <begin position="222"/>
        <end position="241"/>
    </location>
</feature>
<dbReference type="VEuPathDB" id="FungiDB:P170DRAFT_102162"/>
<feature type="domain" description="CENP-T/Histone H4 histone fold" evidence="6">
    <location>
        <begin position="374"/>
        <end position="481"/>
    </location>
</feature>
<comment type="subcellular location">
    <subcellularLocation>
        <location evidence="2">Chromosome</location>
    </subcellularLocation>
    <subcellularLocation>
        <location evidence="1">Nucleus</location>
    </subcellularLocation>
</comment>
<keyword evidence="8" id="KW-1185">Reference proteome</keyword>
<name>A0A2I2GHL4_9EURO</name>
<dbReference type="GO" id="GO:0031297">
    <property type="term" value="P:replication fork processing"/>
    <property type="evidence" value="ECO:0007669"/>
    <property type="project" value="TreeGrafter"/>
</dbReference>
<feature type="compositionally biased region" description="Polar residues" evidence="5">
    <location>
        <begin position="39"/>
        <end position="57"/>
    </location>
</feature>
<dbReference type="GeneID" id="36549968"/>
<feature type="compositionally biased region" description="Acidic residues" evidence="5">
    <location>
        <begin position="160"/>
        <end position="170"/>
    </location>
</feature>
<evidence type="ECO:0000313" key="7">
    <source>
        <dbReference type="EMBL" id="PLB52368.1"/>
    </source>
</evidence>
<dbReference type="Proteomes" id="UP000234275">
    <property type="component" value="Unassembled WGS sequence"/>
</dbReference>
<dbReference type="FunFam" id="1.10.20.10:FF:000105">
    <property type="entry name" value="Inner kinetochore subunit cnp20"/>
    <property type="match status" value="1"/>
</dbReference>
<keyword evidence="4" id="KW-0539">Nucleus</keyword>
<comment type="caution">
    <text evidence="7">The sequence shown here is derived from an EMBL/GenBank/DDBJ whole genome shotgun (WGS) entry which is preliminary data.</text>
</comment>
<dbReference type="InterPro" id="IPR035425">
    <property type="entry name" value="CENP-T/H4_C"/>
</dbReference>
<dbReference type="RefSeq" id="XP_024707670.1">
    <property type="nucleotide sequence ID" value="XM_024842273.1"/>
</dbReference>
<dbReference type="AlphaFoldDB" id="A0A2I2GHL4"/>
<sequence length="482" mass="52866">MSTTPNPRRRGSPASASTPLGDRDATLTGLQRLPLHSHNPITPSRLATSTTPSANRSASRRTPRNRGVGAPSTPYGLRAMQRRAAKPARDRRKSVKVQRETTFDILRNLGRALAPVSQPIESSPHIPEPEPEPEPEIDEIEELDNEPEVERPRLSLPLEDVAEEEDDDASPEPRPPRLSLAFEEEDITVEYPRRAADQEKARLSMMSFGGPRLSENFREAGLESEDEDGDDTGIADDENPDETIISQGAFDRGGETEDLGKFNLDFNFPSPVPVANEDLDQDQAINDDDGFELPAVDLPEETGFASDSDDGNEPIADFGMDVDLDANMDANLDANPSPRWSPAPMSESPGIVGGGLREEDTIMQGSKQKKLSRHGIPVPNMPAGVIKKLATRFAPARAGSKTKMNKATLAAIEQASSWYFEQVSEDLAAYSKHAGRKTIDECDVAALIRRQRHTNNATTMFSLAQKHLPKELLQDMRLSMPP</sequence>
<proteinExistence type="predicted"/>
<reference evidence="7 8" key="1">
    <citation type="submission" date="2016-12" db="EMBL/GenBank/DDBJ databases">
        <title>The genomes of Aspergillus section Nigri reveals drivers in fungal speciation.</title>
        <authorList>
            <consortium name="DOE Joint Genome Institute"/>
            <person name="Vesth T.C."/>
            <person name="Nybo J."/>
            <person name="Theobald S."/>
            <person name="Brandl J."/>
            <person name="Frisvad J.C."/>
            <person name="Nielsen K.F."/>
            <person name="Lyhne E.K."/>
            <person name="Kogle M.E."/>
            <person name="Kuo A."/>
            <person name="Riley R."/>
            <person name="Clum A."/>
            <person name="Nolan M."/>
            <person name="Lipzen A."/>
            <person name="Salamov A."/>
            <person name="Henrissat B."/>
            <person name="Wiebenga A."/>
            <person name="De Vries R.P."/>
            <person name="Grigoriev I.V."/>
            <person name="Mortensen U.H."/>
            <person name="Andersen M.R."/>
            <person name="Baker S.E."/>
        </authorList>
    </citation>
    <scope>NUCLEOTIDE SEQUENCE [LARGE SCALE GENOMIC DNA]</scope>
    <source>
        <strain evidence="7 8">IBT 23096</strain>
    </source>
</reference>
<evidence type="ECO:0000259" key="6">
    <source>
        <dbReference type="Pfam" id="PF15511"/>
    </source>
</evidence>
<dbReference type="STRING" id="1392250.A0A2I2GHL4"/>
<feature type="region of interest" description="Disordered" evidence="5">
    <location>
        <begin position="1"/>
        <end position="99"/>
    </location>
</feature>
<dbReference type="PANTHER" id="PTHR22980">
    <property type="entry name" value="CORTISTATIN"/>
    <property type="match status" value="1"/>
</dbReference>
<dbReference type="CDD" id="cd22920">
    <property type="entry name" value="HFD_CENP-T"/>
    <property type="match status" value="1"/>
</dbReference>
<dbReference type="OrthoDB" id="10071681at2759"/>
<dbReference type="Pfam" id="PF15511">
    <property type="entry name" value="CENP-T_C"/>
    <property type="match status" value="1"/>
</dbReference>
<evidence type="ECO:0000256" key="1">
    <source>
        <dbReference type="ARBA" id="ARBA00004123"/>
    </source>
</evidence>
<feature type="region of interest" description="Disordered" evidence="5">
    <location>
        <begin position="114"/>
        <end position="195"/>
    </location>
</feature>
<evidence type="ECO:0000256" key="5">
    <source>
        <dbReference type="SAM" id="MobiDB-lite"/>
    </source>
</evidence>
<feature type="compositionally biased region" description="Acidic residues" evidence="5">
    <location>
        <begin position="129"/>
        <end position="147"/>
    </location>
</feature>
<evidence type="ECO:0000256" key="3">
    <source>
        <dbReference type="ARBA" id="ARBA00022454"/>
    </source>
</evidence>
<gene>
    <name evidence="7" type="ORF">P170DRAFT_102162</name>
</gene>
<keyword evidence="3" id="KW-0158">Chromosome</keyword>
<protein>
    <recommendedName>
        <fullName evidence="6">CENP-T/Histone H4 histone fold domain-containing protein</fullName>
    </recommendedName>
</protein>
<accession>A0A2I2GHL4</accession>
<dbReference type="GO" id="GO:0003682">
    <property type="term" value="F:chromatin binding"/>
    <property type="evidence" value="ECO:0007669"/>
    <property type="project" value="TreeGrafter"/>
</dbReference>
<dbReference type="GO" id="GO:0071821">
    <property type="term" value="C:FANCM-MHF complex"/>
    <property type="evidence" value="ECO:0007669"/>
    <property type="project" value="TreeGrafter"/>
</dbReference>
<feature type="compositionally biased region" description="Basic residues" evidence="5">
    <location>
        <begin position="80"/>
        <end position="96"/>
    </location>
</feature>
<dbReference type="InterPro" id="IPR009072">
    <property type="entry name" value="Histone-fold"/>
</dbReference>
<dbReference type="GO" id="GO:0005694">
    <property type="term" value="C:chromosome"/>
    <property type="evidence" value="ECO:0007669"/>
    <property type="project" value="UniProtKB-SubCell"/>
</dbReference>
<evidence type="ECO:0000256" key="2">
    <source>
        <dbReference type="ARBA" id="ARBA00004286"/>
    </source>
</evidence>
<dbReference type="GO" id="GO:0046982">
    <property type="term" value="F:protein heterodimerization activity"/>
    <property type="evidence" value="ECO:0007669"/>
    <property type="project" value="InterPro"/>
</dbReference>
<dbReference type="EMBL" id="MSFO01000002">
    <property type="protein sequence ID" value="PLB52368.1"/>
    <property type="molecule type" value="Genomic_DNA"/>
</dbReference>